<evidence type="ECO:0000313" key="2">
    <source>
        <dbReference type="EMBL" id="BEH91109.1"/>
    </source>
</evidence>
<dbReference type="InterPro" id="IPR032250">
    <property type="entry name" value="DUF4825"/>
</dbReference>
<name>A0ABM8IIQ0_9FIRM</name>
<keyword evidence="3" id="KW-1185">Reference proteome</keyword>
<feature type="domain" description="DUF4825" evidence="1">
    <location>
        <begin position="29"/>
        <end position="121"/>
    </location>
</feature>
<organism evidence="2 3">
    <name type="scientific">Turicibacter faecis</name>
    <dbReference type="NCBI Taxonomy" id="2963365"/>
    <lineage>
        <taxon>Bacteria</taxon>
        <taxon>Bacillati</taxon>
        <taxon>Bacillota</taxon>
        <taxon>Erysipelotrichia</taxon>
        <taxon>Erysipelotrichales</taxon>
        <taxon>Turicibacteraceae</taxon>
        <taxon>Turicibacter</taxon>
    </lineage>
</organism>
<protein>
    <recommendedName>
        <fullName evidence="1">DUF4825 domain-containing protein</fullName>
    </recommendedName>
</protein>
<proteinExistence type="predicted"/>
<gene>
    <name evidence="2" type="ORF">T23_12110</name>
</gene>
<dbReference type="Pfam" id="PF16107">
    <property type="entry name" value="DUF4825"/>
    <property type="match status" value="1"/>
</dbReference>
<reference evidence="2" key="1">
    <citation type="journal article" date="2024" name="Int. J. Syst. Evol. Microbiol.">
        <title>Turicibacter faecis sp. nov., isolated from faeces of heart failure mouse model.</title>
        <authorList>
            <person name="Imamura Y."/>
            <person name="Motooka D."/>
            <person name="Nakajima Y."/>
            <person name="Ito S."/>
            <person name="Kitakaze M."/>
            <person name="Iida T."/>
            <person name="Nakamura S."/>
        </authorList>
    </citation>
    <scope>NUCLEOTIDE SEQUENCE</scope>
    <source>
        <strain evidence="2">TC023</strain>
    </source>
</reference>
<evidence type="ECO:0000259" key="1">
    <source>
        <dbReference type="Pfam" id="PF16107"/>
    </source>
</evidence>
<dbReference type="Proteomes" id="UP001432099">
    <property type="component" value="Chromosome"/>
</dbReference>
<evidence type="ECO:0000313" key="3">
    <source>
        <dbReference type="Proteomes" id="UP001432099"/>
    </source>
</evidence>
<dbReference type="PROSITE" id="PS51257">
    <property type="entry name" value="PROKAR_LIPOPROTEIN"/>
    <property type="match status" value="1"/>
</dbReference>
<accession>A0ABM8IIQ0</accession>
<sequence>MKKRILILVMFFALFTGCSRLPREFSWADYKGTYVGNNSAVGTILNKLPANEYLTGFSLKTNQPPYEITIAYKDFQYTDVKIGKKEEKQVSQETVLKGNAVVLFSLIENVDAIHFDLEDHNVISFSRHELVGEFEDFDQFIQNDSSMQKLYKATN</sequence>
<dbReference type="RefSeq" id="WP_161831892.1">
    <property type="nucleotide sequence ID" value="NZ_AP028127.1"/>
</dbReference>
<dbReference type="EMBL" id="AP028127">
    <property type="protein sequence ID" value="BEH91109.1"/>
    <property type="molecule type" value="Genomic_DNA"/>
</dbReference>